<keyword evidence="2" id="KW-0238">DNA-binding</keyword>
<dbReference type="Pfam" id="PF01614">
    <property type="entry name" value="IclR_C"/>
    <property type="match status" value="1"/>
</dbReference>
<dbReference type="RefSeq" id="WP_344974733.1">
    <property type="nucleotide sequence ID" value="NZ_BAABFN010000001.1"/>
</dbReference>
<proteinExistence type="predicted"/>
<dbReference type="InterPro" id="IPR014757">
    <property type="entry name" value="Tscrpt_reg_IclR_C"/>
</dbReference>
<keyword evidence="7" id="KW-1185">Reference proteome</keyword>
<feature type="domain" description="HTH iclR-type" evidence="4">
    <location>
        <begin position="2"/>
        <end position="65"/>
    </location>
</feature>
<keyword evidence="1" id="KW-0805">Transcription regulation</keyword>
<evidence type="ECO:0000313" key="6">
    <source>
        <dbReference type="EMBL" id="GAA4302421.1"/>
    </source>
</evidence>
<dbReference type="Gene3D" id="1.10.10.10">
    <property type="entry name" value="Winged helix-like DNA-binding domain superfamily/Winged helix DNA-binding domain"/>
    <property type="match status" value="1"/>
</dbReference>
<name>A0ABP8FF95_9BACT</name>
<dbReference type="PROSITE" id="PS51077">
    <property type="entry name" value="HTH_ICLR"/>
    <property type="match status" value="1"/>
</dbReference>
<dbReference type="PROSITE" id="PS51078">
    <property type="entry name" value="ICLR_ED"/>
    <property type="match status" value="1"/>
</dbReference>
<evidence type="ECO:0000256" key="1">
    <source>
        <dbReference type="ARBA" id="ARBA00023015"/>
    </source>
</evidence>
<dbReference type="InterPro" id="IPR005471">
    <property type="entry name" value="Tscrpt_reg_IclR_N"/>
</dbReference>
<dbReference type="InterPro" id="IPR029016">
    <property type="entry name" value="GAF-like_dom_sf"/>
</dbReference>
<keyword evidence="3" id="KW-0804">Transcription</keyword>
<evidence type="ECO:0000259" key="5">
    <source>
        <dbReference type="PROSITE" id="PS51078"/>
    </source>
</evidence>
<dbReference type="SUPFAM" id="SSF55781">
    <property type="entry name" value="GAF domain-like"/>
    <property type="match status" value="1"/>
</dbReference>
<dbReference type="Proteomes" id="UP001501207">
    <property type="component" value="Unassembled WGS sequence"/>
</dbReference>
<reference evidence="7" key="1">
    <citation type="journal article" date="2019" name="Int. J. Syst. Evol. Microbiol.">
        <title>The Global Catalogue of Microorganisms (GCM) 10K type strain sequencing project: providing services to taxonomists for standard genome sequencing and annotation.</title>
        <authorList>
            <consortium name="The Broad Institute Genomics Platform"/>
            <consortium name="The Broad Institute Genome Sequencing Center for Infectious Disease"/>
            <person name="Wu L."/>
            <person name="Ma J."/>
        </authorList>
    </citation>
    <scope>NUCLEOTIDE SEQUENCE [LARGE SCALE GENOMIC DNA]</scope>
    <source>
        <strain evidence="7">JCM 17664</strain>
    </source>
</reference>
<dbReference type="PANTHER" id="PTHR30136:SF24">
    <property type="entry name" value="HTH-TYPE TRANSCRIPTIONAL REPRESSOR ALLR"/>
    <property type="match status" value="1"/>
</dbReference>
<dbReference type="SMART" id="SM00346">
    <property type="entry name" value="HTH_ICLR"/>
    <property type="match status" value="1"/>
</dbReference>
<evidence type="ECO:0000256" key="2">
    <source>
        <dbReference type="ARBA" id="ARBA00023125"/>
    </source>
</evidence>
<dbReference type="InterPro" id="IPR036388">
    <property type="entry name" value="WH-like_DNA-bd_sf"/>
</dbReference>
<dbReference type="EMBL" id="BAABFN010000001">
    <property type="protein sequence ID" value="GAA4302421.1"/>
    <property type="molecule type" value="Genomic_DNA"/>
</dbReference>
<accession>A0ABP8FF95</accession>
<dbReference type="PANTHER" id="PTHR30136">
    <property type="entry name" value="HELIX-TURN-HELIX TRANSCRIPTIONAL REGULATOR, ICLR FAMILY"/>
    <property type="match status" value="1"/>
</dbReference>
<organism evidence="6 7">
    <name type="scientific">Compostibacter hankyongensis</name>
    <dbReference type="NCBI Taxonomy" id="1007089"/>
    <lineage>
        <taxon>Bacteria</taxon>
        <taxon>Pseudomonadati</taxon>
        <taxon>Bacteroidota</taxon>
        <taxon>Chitinophagia</taxon>
        <taxon>Chitinophagales</taxon>
        <taxon>Chitinophagaceae</taxon>
        <taxon>Compostibacter</taxon>
    </lineage>
</organism>
<dbReference type="Gene3D" id="3.30.450.40">
    <property type="match status" value="1"/>
</dbReference>
<protein>
    <submittedName>
        <fullName evidence="6">IclR family transcriptional regulator</fullName>
    </submittedName>
</protein>
<sequence length="248" mass="28174">MIQAVVRALDILEFVAQHDKKPVRLSKIAAQIGTSQSTCANLVKTLIQKKYLEQIDRNTGYILGDQAYQLAGNLSYDQHLIQASKPIMEELTRQLNETCLLGIIRNNRRHVLYSVYSDQELQVRIRTDLDLYSTATGRLLMAFLPEKELASLVTAVGLPASQVWQGIKTKNELYRALQKIRDEKMSHTLSKKHVVGVAVPIYLHKQVIASLSIFLPESRFIASHQEKISRLIRQAARKISGRLEQEEN</sequence>
<evidence type="ECO:0000313" key="7">
    <source>
        <dbReference type="Proteomes" id="UP001501207"/>
    </source>
</evidence>
<dbReference type="InterPro" id="IPR036390">
    <property type="entry name" value="WH_DNA-bd_sf"/>
</dbReference>
<feature type="domain" description="IclR-ED" evidence="5">
    <location>
        <begin position="66"/>
        <end position="245"/>
    </location>
</feature>
<evidence type="ECO:0000259" key="4">
    <source>
        <dbReference type="PROSITE" id="PS51077"/>
    </source>
</evidence>
<evidence type="ECO:0000256" key="3">
    <source>
        <dbReference type="ARBA" id="ARBA00023163"/>
    </source>
</evidence>
<dbReference type="SUPFAM" id="SSF46785">
    <property type="entry name" value="Winged helix' DNA-binding domain"/>
    <property type="match status" value="1"/>
</dbReference>
<gene>
    <name evidence="6" type="ORF">GCM10023143_04770</name>
</gene>
<dbReference type="Pfam" id="PF09339">
    <property type="entry name" value="HTH_IclR"/>
    <property type="match status" value="1"/>
</dbReference>
<comment type="caution">
    <text evidence="6">The sequence shown here is derived from an EMBL/GenBank/DDBJ whole genome shotgun (WGS) entry which is preliminary data.</text>
</comment>
<dbReference type="InterPro" id="IPR050707">
    <property type="entry name" value="HTH_MetabolicPath_Reg"/>
</dbReference>